<evidence type="ECO:0000259" key="3">
    <source>
        <dbReference type="Pfam" id="PF18073"/>
    </source>
</evidence>
<keyword evidence="2" id="KW-0997">Cell inner membrane</keyword>
<comment type="function">
    <text evidence="2">Modulates cellular lipopolysaccharide (LPS) levels by regulating LpxC, which is involved in lipid A biosynthesis. May act by modulating the proteolytic activity of FtsH towards LpxC. May also coordinate assembly of proteins involved in LPS synthesis at the plasma membrane.</text>
</comment>
<keyword evidence="2" id="KW-0677">Repeat</keyword>
<evidence type="ECO:0000256" key="1">
    <source>
        <dbReference type="ARBA" id="ARBA00022723"/>
    </source>
</evidence>
<proteinExistence type="inferred from homology"/>
<dbReference type="RefSeq" id="WP_041067229.1">
    <property type="nucleotide sequence ID" value="NZ_AP012273.1"/>
</dbReference>
<dbReference type="AlphaFoldDB" id="A0A7U6GIX2"/>
<dbReference type="HAMAP" id="MF_00994">
    <property type="entry name" value="LPS_assembly_LapB"/>
    <property type="match status" value="1"/>
</dbReference>
<dbReference type="InterPro" id="IPR019734">
    <property type="entry name" value="TPR_rpt"/>
</dbReference>
<dbReference type="Gene3D" id="1.25.40.10">
    <property type="entry name" value="Tetratricopeptide repeat domain"/>
    <property type="match status" value="2"/>
</dbReference>
<organism evidence="4 5">
    <name type="scientific">Thiolapillus brandeum</name>
    <dbReference type="NCBI Taxonomy" id="1076588"/>
    <lineage>
        <taxon>Bacteria</taxon>
        <taxon>Pseudomonadati</taxon>
        <taxon>Pseudomonadota</taxon>
        <taxon>Gammaproteobacteria</taxon>
        <taxon>Chromatiales</taxon>
        <taxon>Sedimenticolaceae</taxon>
        <taxon>Thiolapillus</taxon>
    </lineage>
</organism>
<comment type="subcellular location">
    <subcellularLocation>
        <location evidence="2">Cell inner membrane</location>
        <topology evidence="2">Single-pass membrane protein</topology>
        <orientation evidence="2">Cytoplasmic side</orientation>
    </subcellularLocation>
</comment>
<feature type="binding site" evidence="2">
    <location>
        <position position="370"/>
    </location>
    <ligand>
        <name>Fe cation</name>
        <dbReference type="ChEBI" id="CHEBI:24875"/>
    </ligand>
</feature>
<comment type="similarity">
    <text evidence="2">Belongs to the LapB family.</text>
</comment>
<keyword evidence="2" id="KW-0472">Membrane</keyword>
<gene>
    <name evidence="2" type="primary">lapB</name>
    <name evidence="4" type="ORF">TBH_C1509</name>
</gene>
<feature type="domain" description="LapB rubredoxin metal binding" evidence="3">
    <location>
        <begin position="354"/>
        <end position="380"/>
    </location>
</feature>
<dbReference type="OrthoDB" id="507476at2"/>
<dbReference type="Pfam" id="PF18073">
    <property type="entry name" value="Zn_ribbon_LapB"/>
    <property type="match status" value="1"/>
</dbReference>
<dbReference type="KEGG" id="tbn:TBH_C1509"/>
<dbReference type="InterPro" id="IPR011990">
    <property type="entry name" value="TPR-like_helical_dom_sf"/>
</dbReference>
<dbReference type="GO" id="GO:0008653">
    <property type="term" value="P:lipopolysaccharide metabolic process"/>
    <property type="evidence" value="ECO:0007669"/>
    <property type="project" value="InterPro"/>
</dbReference>
<dbReference type="Pfam" id="PF13176">
    <property type="entry name" value="TPR_7"/>
    <property type="match status" value="1"/>
</dbReference>
<feature type="binding site" evidence="2">
    <location>
        <position position="373"/>
    </location>
    <ligand>
        <name>Fe cation</name>
        <dbReference type="ChEBI" id="CHEBI:24875"/>
    </ligand>
</feature>
<dbReference type="InterPro" id="IPR041166">
    <property type="entry name" value="Rubredoxin_2"/>
</dbReference>
<keyword evidence="2" id="KW-0802">TPR repeat</keyword>
<feature type="topological domain" description="Cytoplasmic" evidence="2">
    <location>
        <begin position="21"/>
        <end position="390"/>
    </location>
</feature>
<dbReference type="GO" id="GO:0046890">
    <property type="term" value="P:regulation of lipid biosynthetic process"/>
    <property type="evidence" value="ECO:0007669"/>
    <property type="project" value="UniProtKB-UniRule"/>
</dbReference>
<feature type="binding site" evidence="2">
    <location>
        <position position="359"/>
    </location>
    <ligand>
        <name>Fe cation</name>
        <dbReference type="ChEBI" id="CHEBI:24875"/>
    </ligand>
</feature>
<dbReference type="GO" id="GO:0009898">
    <property type="term" value="C:cytoplasmic side of plasma membrane"/>
    <property type="evidence" value="ECO:0007669"/>
    <property type="project" value="UniProtKB-UniRule"/>
</dbReference>
<keyword evidence="2" id="KW-1003">Cell membrane</keyword>
<evidence type="ECO:0000256" key="2">
    <source>
        <dbReference type="HAMAP-Rule" id="MF_00994"/>
    </source>
</evidence>
<keyword evidence="2" id="KW-0812">Transmembrane</keyword>
<keyword evidence="5" id="KW-1185">Reference proteome</keyword>
<dbReference type="GO" id="GO:0005506">
    <property type="term" value="F:iron ion binding"/>
    <property type="evidence" value="ECO:0007669"/>
    <property type="project" value="UniProtKB-UniRule"/>
</dbReference>
<evidence type="ECO:0000313" key="4">
    <source>
        <dbReference type="EMBL" id="BAO44428.1"/>
    </source>
</evidence>
<dbReference type="Proteomes" id="UP000031631">
    <property type="component" value="Chromosome"/>
</dbReference>
<sequence length="390" mass="44398">MQELVWLLLPVAAASGWWMARRSAARDCNESDRRTTPAYFRGLNYLLNEEPDKAIDVFVQLLEVDSETVETHLALGSLFRRRGEVERAIRIHQNLIARPALSQEQRAQALLELGMDYMRAGLYDRAENLFLELKEMKLHVRKALENLLIIYQQEKDWQSCLQTAEELESLVKEPLSLARSHYFCELAEEALRKGNTEDAGRLLKKAISADASGVRPLHMQARIAMSRGDCKASNKLLQKAVEKDVRYLPEVLADFMECHRRQSSLPQLQKYLQGFLGNGMDVAVALAIVDIITETDNETAAREFLGDQMRQHPTLKGLLRLIELNANLPDLQAGQMLVSMKSHVEQLLAERPAYQCAKCGFAANTLHWQCPSCRSWSTIRRKSEPEDKHS</sequence>
<keyword evidence="2" id="KW-1133">Transmembrane helix</keyword>
<protein>
    <recommendedName>
        <fullName evidence="2">Lipopolysaccharide assembly protein B</fullName>
    </recommendedName>
</protein>
<accession>A0A7U6GIX2</accession>
<evidence type="ECO:0000313" key="5">
    <source>
        <dbReference type="Proteomes" id="UP000031631"/>
    </source>
</evidence>
<keyword evidence="2" id="KW-0408">Iron</keyword>
<dbReference type="NCBIfam" id="NF008757">
    <property type="entry name" value="PRK11788.1-5"/>
    <property type="match status" value="1"/>
</dbReference>
<reference evidence="4 5" key="1">
    <citation type="journal article" date="2014" name="PLoS ONE">
        <title>Physiological and genomic features of a novel sulfur-oxidizing gammaproteobacterium belonging to a previously uncultivated symbiotic lineage isolated from a hydrothermal vent.</title>
        <authorList>
            <person name="Nunoura T."/>
            <person name="Takaki Y."/>
            <person name="Kazama H."/>
            <person name="Kakuta J."/>
            <person name="Shimamura S."/>
            <person name="Makita H."/>
            <person name="Hirai M."/>
            <person name="Miyazaki M."/>
            <person name="Takai K."/>
        </authorList>
    </citation>
    <scope>NUCLEOTIDE SEQUENCE [LARGE SCALE GENOMIC DNA]</scope>
    <source>
        <strain evidence="4 5">Hiromi1</strain>
    </source>
</reference>
<dbReference type="SUPFAM" id="SSF48452">
    <property type="entry name" value="TPR-like"/>
    <property type="match status" value="1"/>
</dbReference>
<dbReference type="InterPro" id="IPR030865">
    <property type="entry name" value="LapB"/>
</dbReference>
<feature type="binding site" evidence="2">
    <location>
        <position position="356"/>
    </location>
    <ligand>
        <name>Fe cation</name>
        <dbReference type="ChEBI" id="CHEBI:24875"/>
    </ligand>
</feature>
<name>A0A7U6GIX2_9GAMM</name>
<dbReference type="EMBL" id="AP012273">
    <property type="protein sequence ID" value="BAO44428.1"/>
    <property type="molecule type" value="Genomic_DNA"/>
</dbReference>
<keyword evidence="1 2" id="KW-0479">Metal-binding</keyword>